<dbReference type="Proteomes" id="UP001165367">
    <property type="component" value="Unassembled WGS sequence"/>
</dbReference>
<feature type="transmembrane region" description="Helical" evidence="6">
    <location>
        <begin position="281"/>
        <end position="299"/>
    </location>
</feature>
<dbReference type="EMBL" id="JAKLTR010000011">
    <property type="protein sequence ID" value="MCG2615996.1"/>
    <property type="molecule type" value="Genomic_DNA"/>
</dbReference>
<feature type="transmembrane region" description="Helical" evidence="6">
    <location>
        <begin position="194"/>
        <end position="212"/>
    </location>
</feature>
<dbReference type="Pfam" id="PF00892">
    <property type="entry name" value="EamA"/>
    <property type="match status" value="2"/>
</dbReference>
<organism evidence="8 9">
    <name type="scientific">Terrimonas ginsenosidimutans</name>
    <dbReference type="NCBI Taxonomy" id="2908004"/>
    <lineage>
        <taxon>Bacteria</taxon>
        <taxon>Pseudomonadati</taxon>
        <taxon>Bacteroidota</taxon>
        <taxon>Chitinophagia</taxon>
        <taxon>Chitinophagales</taxon>
        <taxon>Chitinophagaceae</taxon>
        <taxon>Terrimonas</taxon>
    </lineage>
</organism>
<dbReference type="RefSeq" id="WP_237874534.1">
    <property type="nucleotide sequence ID" value="NZ_JAKLTR010000011.1"/>
</dbReference>
<evidence type="ECO:0000256" key="6">
    <source>
        <dbReference type="SAM" id="Phobius"/>
    </source>
</evidence>
<sequence length="311" mass="33674">MQKIKKVKNNQKKGFVMALVAATLWGVSGTCGQFLFQQRGVSVEWLMSARMLGAGSILLGVALAKKDRHVWAIWRNKADRMRILIFGILGMLTVQYTYFAAIKHSNAATATILQFMAPVLIALYFAVRHGRRLSLPEYGAIGLALAGTFFLVTHGNIRDLNISPLAFILGISSAVSLAFYTLLPGSLISKYSALSVIGWGLFIGGVAISIVHPPWKIDGVWDPYTIANSIFVIIFGTLIPFYTYLKAVQIIGGQKASLLTSAEPLSATIVAVAWLGVSFHAMDWVGALLIIGTVLMLSAGKKVTEKIQSEG</sequence>
<feature type="transmembrane region" description="Helical" evidence="6">
    <location>
        <begin position="45"/>
        <end position="63"/>
    </location>
</feature>
<feature type="transmembrane region" description="Helical" evidence="6">
    <location>
        <begin position="83"/>
        <end position="101"/>
    </location>
</feature>
<feature type="transmembrane region" description="Helical" evidence="6">
    <location>
        <begin position="224"/>
        <end position="245"/>
    </location>
</feature>
<feature type="domain" description="EamA" evidence="7">
    <location>
        <begin position="13"/>
        <end position="152"/>
    </location>
</feature>
<dbReference type="PANTHER" id="PTHR32322:SF2">
    <property type="entry name" value="EAMA DOMAIN-CONTAINING PROTEIN"/>
    <property type="match status" value="1"/>
</dbReference>
<feature type="transmembrane region" description="Helical" evidence="6">
    <location>
        <begin position="163"/>
        <end position="182"/>
    </location>
</feature>
<dbReference type="SUPFAM" id="SSF103481">
    <property type="entry name" value="Multidrug resistance efflux transporter EmrE"/>
    <property type="match status" value="2"/>
</dbReference>
<evidence type="ECO:0000313" key="8">
    <source>
        <dbReference type="EMBL" id="MCG2615996.1"/>
    </source>
</evidence>
<dbReference type="InterPro" id="IPR037185">
    <property type="entry name" value="EmrE-like"/>
</dbReference>
<protein>
    <submittedName>
        <fullName evidence="8">EamA family transporter</fullName>
    </submittedName>
</protein>
<comment type="caution">
    <text evidence="8">The sequence shown here is derived from an EMBL/GenBank/DDBJ whole genome shotgun (WGS) entry which is preliminary data.</text>
</comment>
<gene>
    <name evidence="8" type="ORF">LZZ85_16990</name>
</gene>
<name>A0ABS9KUJ1_9BACT</name>
<keyword evidence="5 6" id="KW-0472">Membrane</keyword>
<proteinExistence type="inferred from homology"/>
<evidence type="ECO:0000256" key="2">
    <source>
        <dbReference type="ARBA" id="ARBA00007362"/>
    </source>
</evidence>
<evidence type="ECO:0000256" key="5">
    <source>
        <dbReference type="ARBA" id="ARBA00023136"/>
    </source>
</evidence>
<evidence type="ECO:0000256" key="4">
    <source>
        <dbReference type="ARBA" id="ARBA00022989"/>
    </source>
</evidence>
<comment type="similarity">
    <text evidence="2">Belongs to the EamA transporter family.</text>
</comment>
<evidence type="ECO:0000256" key="1">
    <source>
        <dbReference type="ARBA" id="ARBA00004141"/>
    </source>
</evidence>
<feature type="domain" description="EamA" evidence="7">
    <location>
        <begin position="166"/>
        <end position="298"/>
    </location>
</feature>
<reference evidence="8" key="1">
    <citation type="submission" date="2022-01" db="EMBL/GenBank/DDBJ databases">
        <authorList>
            <person name="Jo J.-H."/>
            <person name="Im W.-T."/>
        </authorList>
    </citation>
    <scope>NUCLEOTIDE SEQUENCE</scope>
    <source>
        <strain evidence="8">NA20</strain>
    </source>
</reference>
<evidence type="ECO:0000259" key="7">
    <source>
        <dbReference type="Pfam" id="PF00892"/>
    </source>
</evidence>
<accession>A0ABS9KUJ1</accession>
<feature type="transmembrane region" description="Helical" evidence="6">
    <location>
        <begin position="138"/>
        <end position="157"/>
    </location>
</feature>
<keyword evidence="4 6" id="KW-1133">Transmembrane helix</keyword>
<comment type="subcellular location">
    <subcellularLocation>
        <location evidence="1">Membrane</location>
        <topology evidence="1">Multi-pass membrane protein</topology>
    </subcellularLocation>
</comment>
<dbReference type="InterPro" id="IPR000620">
    <property type="entry name" value="EamA_dom"/>
</dbReference>
<feature type="transmembrane region" description="Helical" evidence="6">
    <location>
        <begin position="257"/>
        <end position="275"/>
    </location>
</feature>
<keyword evidence="3 6" id="KW-0812">Transmembrane</keyword>
<keyword evidence="9" id="KW-1185">Reference proteome</keyword>
<evidence type="ECO:0000313" key="9">
    <source>
        <dbReference type="Proteomes" id="UP001165367"/>
    </source>
</evidence>
<dbReference type="PANTHER" id="PTHR32322">
    <property type="entry name" value="INNER MEMBRANE TRANSPORTER"/>
    <property type="match status" value="1"/>
</dbReference>
<feature type="transmembrane region" description="Helical" evidence="6">
    <location>
        <begin position="107"/>
        <end position="126"/>
    </location>
</feature>
<evidence type="ECO:0000256" key="3">
    <source>
        <dbReference type="ARBA" id="ARBA00022692"/>
    </source>
</evidence>
<dbReference type="InterPro" id="IPR050638">
    <property type="entry name" value="AA-Vitamin_Transporters"/>
</dbReference>